<dbReference type="PANTHER" id="PTHR46310:SF7">
    <property type="entry name" value="AMIDASE 1"/>
    <property type="match status" value="1"/>
</dbReference>
<protein>
    <recommendedName>
        <fullName evidence="5">Amidase domain-containing protein</fullName>
    </recommendedName>
</protein>
<reference evidence="3" key="1">
    <citation type="submission" date="2021-03" db="EMBL/GenBank/DDBJ databases">
        <authorList>
            <person name="Tagirdzhanova G."/>
        </authorList>
    </citation>
    <scope>NUCLEOTIDE SEQUENCE</scope>
</reference>
<dbReference type="PANTHER" id="PTHR46310">
    <property type="entry name" value="AMIDASE 1"/>
    <property type="match status" value="1"/>
</dbReference>
<dbReference type="Gene3D" id="3.90.1300.10">
    <property type="entry name" value="Amidase signature (AS) domain"/>
    <property type="match status" value="1"/>
</dbReference>
<keyword evidence="4" id="KW-1185">Reference proteome</keyword>
<proteinExistence type="predicted"/>
<sequence>MTLLTSTNGDLIQLHNLLEVNGVHYLVEPVECHEIASKDTGPVLATVIDISECYPHITAEWIQGCIERYSNVDDVFQVKFLEAILFRGGQGQCSLSADAQKYLEGLGTRWHRFLIDELDRQPLPGAYMILSGALYEVFRLYADTHAAFFRATRDPTTLDTSGDNHGQVTVAVPSRLGSQVPHRPPLSRIRVGVKDNFDLEGTKTSLCSRSYLQLYSKKDKSAPCLQKLVDLGASIIGKTKLCAFAQWEEPTEAIEYTSPWSPRADGFQSSGGSSNGSGAAVAAYEWVDITIGSDTTGSILRPALWNGCFALRPTFGLLSTEGFVNCIRYLDTPGLMGRDLEQCRDFATAWFGDQLMDTPSKFSAVLWPTDYWNSIDSQHRVMASEFANEIASTLKLRYREYSMKEATQDMWYDDYHAFDDFRELYWATYNKAPYLTPPTRAAWNSCKAISRSDRDEAARRVQVFRSWFQARFFTQDRPLLVMPIENTGTRYRDVPPE</sequence>
<dbReference type="Proteomes" id="UP000664521">
    <property type="component" value="Unassembled WGS sequence"/>
</dbReference>
<dbReference type="InterPro" id="IPR058329">
    <property type="entry name" value="Arp1_N"/>
</dbReference>
<dbReference type="InterPro" id="IPR023631">
    <property type="entry name" value="Amidase_dom"/>
</dbReference>
<dbReference type="Pfam" id="PF26053">
    <property type="entry name" value="DUF8016"/>
    <property type="match status" value="1"/>
</dbReference>
<evidence type="ECO:0008006" key="5">
    <source>
        <dbReference type="Google" id="ProtNLM"/>
    </source>
</evidence>
<dbReference type="Pfam" id="PF01425">
    <property type="entry name" value="Amidase"/>
    <property type="match status" value="1"/>
</dbReference>
<dbReference type="AlphaFoldDB" id="A0A8H3FYF8"/>
<evidence type="ECO:0000313" key="3">
    <source>
        <dbReference type="EMBL" id="CAF9931499.1"/>
    </source>
</evidence>
<name>A0A8H3FYF8_9LECA</name>
<evidence type="ECO:0000259" key="1">
    <source>
        <dbReference type="Pfam" id="PF01425"/>
    </source>
</evidence>
<evidence type="ECO:0000259" key="2">
    <source>
        <dbReference type="Pfam" id="PF26053"/>
    </source>
</evidence>
<dbReference type="SUPFAM" id="SSF75304">
    <property type="entry name" value="Amidase signature (AS) enzymes"/>
    <property type="match status" value="1"/>
</dbReference>
<accession>A0A8H3FYF8</accession>
<feature type="domain" description="Scytalone dehydratase-like protein Arp1 N-terminal" evidence="2">
    <location>
        <begin position="33"/>
        <end position="109"/>
    </location>
</feature>
<gene>
    <name evidence="3" type="ORF">HETSPECPRED_007889</name>
</gene>
<organism evidence="3 4">
    <name type="scientific">Heterodermia speciosa</name>
    <dbReference type="NCBI Taxonomy" id="116794"/>
    <lineage>
        <taxon>Eukaryota</taxon>
        <taxon>Fungi</taxon>
        <taxon>Dikarya</taxon>
        <taxon>Ascomycota</taxon>
        <taxon>Pezizomycotina</taxon>
        <taxon>Lecanoromycetes</taxon>
        <taxon>OSLEUM clade</taxon>
        <taxon>Lecanoromycetidae</taxon>
        <taxon>Caliciales</taxon>
        <taxon>Physciaceae</taxon>
        <taxon>Heterodermia</taxon>
    </lineage>
</organism>
<feature type="domain" description="Amidase" evidence="1">
    <location>
        <begin position="182"/>
        <end position="361"/>
    </location>
</feature>
<evidence type="ECO:0000313" key="4">
    <source>
        <dbReference type="Proteomes" id="UP000664521"/>
    </source>
</evidence>
<dbReference type="OrthoDB" id="5423360at2759"/>
<dbReference type="EMBL" id="CAJPDS010000059">
    <property type="protein sequence ID" value="CAF9931499.1"/>
    <property type="molecule type" value="Genomic_DNA"/>
</dbReference>
<dbReference type="InterPro" id="IPR036928">
    <property type="entry name" value="AS_sf"/>
</dbReference>
<comment type="caution">
    <text evidence="3">The sequence shown here is derived from an EMBL/GenBank/DDBJ whole genome shotgun (WGS) entry which is preliminary data.</text>
</comment>